<evidence type="ECO:0000256" key="9">
    <source>
        <dbReference type="ARBA" id="ARBA00023125"/>
    </source>
</evidence>
<dbReference type="FunFam" id="3.40.50.10810:FF:000014">
    <property type="entry name" value="SWI/SNF-related matrix-associated actin-dependent regulator of chromatin subfamily A containing DEAD/H box 1"/>
    <property type="match status" value="1"/>
</dbReference>
<dbReference type="InterPro" id="IPR014001">
    <property type="entry name" value="Helicase_ATP-bd"/>
</dbReference>
<keyword evidence="8" id="KW-0156">Chromatin regulator</keyword>
<feature type="compositionally biased region" description="Basic and acidic residues" evidence="13">
    <location>
        <begin position="2055"/>
        <end position="2065"/>
    </location>
</feature>
<evidence type="ECO:0000256" key="11">
    <source>
        <dbReference type="ARBA" id="ARBA00059294"/>
    </source>
</evidence>
<feature type="compositionally biased region" description="Basic residues" evidence="13">
    <location>
        <begin position="2030"/>
        <end position="2043"/>
    </location>
</feature>
<dbReference type="EMBL" id="JOJR01001373">
    <property type="protein sequence ID" value="RCN31154.1"/>
    <property type="molecule type" value="Genomic_DNA"/>
</dbReference>
<dbReference type="InterPro" id="IPR000330">
    <property type="entry name" value="SNF2_N"/>
</dbReference>
<dbReference type="GO" id="GO:0016787">
    <property type="term" value="F:hydrolase activity"/>
    <property type="evidence" value="ECO:0007669"/>
    <property type="project" value="UniProtKB-KW"/>
</dbReference>
<protein>
    <recommendedName>
        <fullName evidence="12">SWI/SNF-related matrix-associated actin-dependent regulator of chromatin subfamily A containing DEAD/H box 1 homolog</fullName>
        <ecNumber evidence="3">3.6.4.12</ecNumber>
    </recommendedName>
</protein>
<keyword evidence="17" id="KW-1185">Reference proteome</keyword>
<dbReference type="GO" id="GO:0005524">
    <property type="term" value="F:ATP binding"/>
    <property type="evidence" value="ECO:0007669"/>
    <property type="project" value="UniProtKB-KW"/>
</dbReference>
<dbReference type="GO" id="GO:0005694">
    <property type="term" value="C:chromosome"/>
    <property type="evidence" value="ECO:0007669"/>
    <property type="project" value="UniProtKB-ARBA"/>
</dbReference>
<dbReference type="EC" id="3.6.4.12" evidence="3"/>
<feature type="domain" description="Helicase C-terminal" evidence="15">
    <location>
        <begin position="2555"/>
        <end position="2710"/>
    </location>
</feature>
<dbReference type="SMART" id="SM00487">
    <property type="entry name" value="DEXDc"/>
    <property type="match status" value="1"/>
</dbReference>
<dbReference type="Pfam" id="PF00176">
    <property type="entry name" value="SNF2-rel_dom"/>
    <property type="match status" value="1"/>
</dbReference>
<dbReference type="GO" id="GO:0060090">
    <property type="term" value="F:molecular adaptor activity"/>
    <property type="evidence" value="ECO:0007669"/>
    <property type="project" value="InterPro"/>
</dbReference>
<dbReference type="InterPro" id="IPR016024">
    <property type="entry name" value="ARM-type_fold"/>
</dbReference>
<dbReference type="InterPro" id="IPR055443">
    <property type="entry name" value="HEAT_ECM29"/>
</dbReference>
<evidence type="ECO:0000256" key="1">
    <source>
        <dbReference type="ARBA" id="ARBA00004123"/>
    </source>
</evidence>
<keyword evidence="5" id="KW-0378">Hydrolase</keyword>
<dbReference type="InterPro" id="IPR049730">
    <property type="entry name" value="SNF2/RAD54-like_C"/>
</dbReference>
<comment type="function">
    <text evidence="11">DNA helicase that possesses intrinsic ATP-dependent nucleosome-remodeling activity and is both required for DNA repair and heterochromatin organization. Promotes DNA end resection of double-strand breaks (DSBs) following DNA damage: probably acts by weakening histone DNA interactions in nucleosomes flanking DSBs.</text>
</comment>
<dbReference type="SUPFAM" id="SSF52540">
    <property type="entry name" value="P-loop containing nucleoside triphosphate hydrolases"/>
    <property type="match status" value="2"/>
</dbReference>
<dbReference type="Pfam" id="PF00271">
    <property type="entry name" value="Helicase_C"/>
    <property type="match status" value="1"/>
</dbReference>
<keyword evidence="4" id="KW-0547">Nucleotide-binding</keyword>
<comment type="caution">
    <text evidence="16">The sequence shown here is derived from an EMBL/GenBank/DDBJ whole genome shotgun (WGS) entry which is preliminary data.</text>
</comment>
<dbReference type="PROSITE" id="PS51194">
    <property type="entry name" value="HELICASE_CTER"/>
    <property type="match status" value="1"/>
</dbReference>
<dbReference type="SUPFAM" id="SSF48371">
    <property type="entry name" value="ARM repeat"/>
    <property type="match status" value="2"/>
</dbReference>
<feature type="region of interest" description="Disordered" evidence="13">
    <location>
        <begin position="1874"/>
        <end position="2081"/>
    </location>
</feature>
<accession>A0A368FG26</accession>
<dbReference type="Gene3D" id="3.40.50.300">
    <property type="entry name" value="P-loop containing nucleotide triphosphate hydrolases"/>
    <property type="match status" value="1"/>
</dbReference>
<feature type="region of interest" description="Disordered" evidence="13">
    <location>
        <begin position="2705"/>
        <end position="2743"/>
    </location>
</feature>
<dbReference type="PANTHER" id="PTHR10799">
    <property type="entry name" value="SNF2/RAD54 HELICASE FAMILY"/>
    <property type="match status" value="1"/>
</dbReference>
<dbReference type="Gene3D" id="3.40.50.10810">
    <property type="entry name" value="Tandem AAA-ATPase domain"/>
    <property type="match status" value="1"/>
</dbReference>
<proteinExistence type="inferred from homology"/>
<gene>
    <name evidence="16" type="ORF">ANCCAN_23070</name>
</gene>
<keyword evidence="6" id="KW-0347">Helicase</keyword>
<evidence type="ECO:0000256" key="2">
    <source>
        <dbReference type="ARBA" id="ARBA00007025"/>
    </source>
</evidence>
<evidence type="ECO:0000313" key="17">
    <source>
        <dbReference type="Proteomes" id="UP000252519"/>
    </source>
</evidence>
<sequence>MQASPNTSIQNEGISVDEYLERIHLRFALIESDDQLQRFTDNYLVRLIEIAGSETRTLEKVREILSQYNRRVKSNAAISYPVRGLLALIKEKGAIASNLSLVYLRFASANLNEDEQVELLPLLLETLSSKINDHIQVVEILALCIPGFIVLSQKERFNWPTFSLTSEVKTLLLRFFHCIIAFDMNSPEDVEQTCAYIKSSKKVFTHGMSPDEFLMIAEKVVSKTCSFVQVKLAIIKLLVSGLFEDQSVFSILVLGTAQSIEVVSDAAETAMKKMDIQTSVDNRVIVDELMACYLGIVTPTKPVIGKATAVSPVNTAMKQKILQYLTRSTVAPVAYMNNMKVCLEGLAHTSRTDSKLLIAALNFLVKVIEKMPAAAQKNFGPLLFDRVQKVQESEVKNGVALSLMYRCLGILGKRDSSILTGQADTIGQTFKSIAEAPEDVAYAVVDCLTQWLDGFRKLKDVTLMEKLKALIQEFITHENSKCRLIALKYMEAFLTSDEVGLRWMLLQACGDSRDEIRGEATRLLDVSLQVEVPAELVVSYLWDQLKVDIIDPETGKEKSPSTQSVAPAVHQMCSRYLWAIMGRSAGVNVDIKTTESGHEWIELSPKITRQMRQLSNACQERMTAIALKALKDAHDVHLFHIAACFSTVCAPSFPSPSAVTACLQRARGTTRSEMANVAAHLAASLLSEKEREQMLPSVFAALDKQNITAGDCWLASAFIASYPLPNPTVLSTITKLVNLAEEGYNKPNNVLESALGALANILRRILTQDEKFELCSNDLDRLLSVCEKIAVSRKDAVSTKAHEESTLAIGFCATTMADSLYEKLTSSLYSIGNGPPQPEVQLIVGSALYDVALGPNSSSRRNFYISAEDDVQLASLPSEIQEKCESRLAQVFSKIFEKLPSTNHHERRSALIWLFVIVRKSYKVRAKVLHGMLEKIQSAFSMGLAENDDFIQDVASSGIGLVYEMASADQRKALVNDLMSNISEGKPFSAAKLDSNSVVFGKEQNITGPDGQHLSTYKELCSLATDLNQPDLVYKFMNLARHNSVWNTKKGAALGFAAVLEEARSELDPYINQLVPKLFRYRYDPDLRVRQSMRSIWSVLTASRRGIVDEFADDIAKELQQQLTHPEWRVRESACLALSDLVQSNDSAYIRSIAADLIVTVFRLRDDIKESVRLAANRAVTSLGKLAVRLSSESSKGHDPQAFLNSFLPILINNGIHSDTKINKQFSISLLLELAKTAGAQLRPFLAELIPSLIDAISDSEPAILNYVAARSSLAELEMLDDARAQIARTSPIMTAIHDLIPQIDSSVLIGVQPRLCEQLRSSAGASTRTACAQLLTVLALRAPQLLMDHPAQCDKFFNALIAGTRDRNPSVRKHFASAVSYLAKYASPTCFETLMKAISKDLLGEDETMKQSARHVLKSLSANCPELLQSYSKLIVPYIFLEKCQLVIRGDEASKKRNEEWCELWNEIVPSTDAAVRLYRKEILEFVLDILQNNDVWSIRAQAARMLAETMGCLRDRLDGKEAAALLTSLIPLLSGRIWPGKECLVTAVAAVFSCAGTSLRQCWTEKELEEVFTALTAQASKKKKDYAAAGLLACGTFAQNLSYTKAADWLFERVEENVKKATDPSQDDDQSDDEESSSATKEAKLAEFIGQNMIALTKAANAYFGVDEASAALDRFCTYLTSQALFWKAKQALTSGLSELVGSWNLQNFDCTKLVEALLTMASEMLEQQRKSVAIQSLAVSPLYFFCFSSARSAACRFEDGSAQRHLCDTMERSENKVECKSIDSGNRLLRRSRKYELGSFYRGAVVAQFSLFYAQHASSRVLIMLVTCQAMFGYGYLAVSFMCVLNTIYRIIEMIIAATIGSKTPGQSRMTNFFGKQYTNGNSKGPEPKRKKVIHSDDEEDFIVDDEEEEEADEDFVLSDEEEDRKRKKRSNKKPTSESKDTSKAATNALGLGQSGANNKKTRTLSESSEEEEWLCKQRLNENARRMSTRVSDDSPVKKSSRKKAVLSDESEDEPEDRFTSAPTLKKVAKAAAKHARKRKVSSDYEEFLEDGSERGSERSESDSGDSDDEDHHDRSEGEDDMMRACLDFFNTATRPQLLDTPRVTERIATKILEQRPFDRFKELENAISEVPRGMGALNAYMETLENRGVLEKILDDCKDHAQAVAAEFEQCTHQRLQPKFLDTKCSLHDYQHVGLNWLVMMYEKGFNCILGDEMGLGKTIQVIAFIAYLKEANVRGPHLIVVPSSTIENWMSEFIKWCPKINLLTYYGSQDERKQLRHMAKKKKETIDVVLTTYNMISSKHDDKKFFKNFSLNYVIYDEGHMLKNCGTDRYRNLMKVRGKRKILMTGTPLQNNLIELISLMYFVMTNIFTKYCEDIGQLLQHFKQQGPALESGSCSMYQKDRIEQAKQILQPYILRRLKAQVLGHLPEKHEEVIEVEMLEDQKELYENVLDSVRGLDGDTNNAYGALIHLRQAANHPLLRRVQYTDSLVDKLAKTLCAKEKPYEKKRWEDVAEDLSYQSDFQIHQICEKFRSTKKFLLSENLALESGKCRMLDELLPKIKEKGDKVLIFSQFTSMLDILEVYMRIRGYAYKRLDGSTPVMERQEMINEFNNDDELFIFLLSTRAGGLGINLTSANHIILHDIDFNPYNDKQAEDRCHRMGQKKEVYVTRLVSKDTVEVDIHGLARKKLQLEKAVTDGIKGQLEEVDETSRGSAESKEEKPDNDTLNLLLSSALKRKSTG</sequence>
<comment type="subcellular location">
    <subcellularLocation>
        <location evidence="1">Nucleus</location>
    </subcellularLocation>
</comment>
<dbReference type="InterPro" id="IPR027417">
    <property type="entry name" value="P-loop_NTPase"/>
</dbReference>
<dbReference type="GO" id="GO:0003677">
    <property type="term" value="F:DNA binding"/>
    <property type="evidence" value="ECO:0007669"/>
    <property type="project" value="UniProtKB-KW"/>
</dbReference>
<dbReference type="GO" id="GO:0043248">
    <property type="term" value="P:proteasome assembly"/>
    <property type="evidence" value="ECO:0007669"/>
    <property type="project" value="InterPro"/>
</dbReference>
<evidence type="ECO:0000256" key="4">
    <source>
        <dbReference type="ARBA" id="ARBA00022741"/>
    </source>
</evidence>
<dbReference type="InterPro" id="IPR038718">
    <property type="entry name" value="SNF2-like_sf"/>
</dbReference>
<evidence type="ECO:0000256" key="12">
    <source>
        <dbReference type="ARBA" id="ARBA00069890"/>
    </source>
</evidence>
<comment type="similarity">
    <text evidence="2">Belongs to the SNF2/RAD54 helicase family.</text>
</comment>
<keyword evidence="7" id="KW-0067">ATP-binding</keyword>
<evidence type="ECO:0000313" key="16">
    <source>
        <dbReference type="EMBL" id="RCN31154.1"/>
    </source>
</evidence>
<dbReference type="Proteomes" id="UP000252519">
    <property type="component" value="Unassembled WGS sequence"/>
</dbReference>
<evidence type="ECO:0000256" key="10">
    <source>
        <dbReference type="ARBA" id="ARBA00023242"/>
    </source>
</evidence>
<evidence type="ECO:0000256" key="6">
    <source>
        <dbReference type="ARBA" id="ARBA00022806"/>
    </source>
</evidence>
<evidence type="ECO:0000256" key="5">
    <source>
        <dbReference type="ARBA" id="ARBA00022801"/>
    </source>
</evidence>
<dbReference type="InterPro" id="IPR011989">
    <property type="entry name" value="ARM-like"/>
</dbReference>
<keyword evidence="9" id="KW-0238">DNA-binding</keyword>
<feature type="compositionally biased region" description="Basic and acidic residues" evidence="13">
    <location>
        <begin position="2711"/>
        <end position="2726"/>
    </location>
</feature>
<evidence type="ECO:0000256" key="7">
    <source>
        <dbReference type="ARBA" id="ARBA00022840"/>
    </source>
</evidence>
<dbReference type="Gene3D" id="1.25.10.10">
    <property type="entry name" value="Leucine-rich Repeat Variant"/>
    <property type="match status" value="4"/>
</dbReference>
<evidence type="ECO:0000259" key="15">
    <source>
        <dbReference type="PROSITE" id="PS51194"/>
    </source>
</evidence>
<dbReference type="OrthoDB" id="16066at2759"/>
<evidence type="ECO:0000259" key="14">
    <source>
        <dbReference type="PROSITE" id="PS51192"/>
    </source>
</evidence>
<dbReference type="GO" id="GO:0005634">
    <property type="term" value="C:nucleus"/>
    <property type="evidence" value="ECO:0007669"/>
    <property type="project" value="UniProtKB-SubCell"/>
</dbReference>
<dbReference type="CDD" id="cd18793">
    <property type="entry name" value="SF2_C_SNF"/>
    <property type="match status" value="1"/>
</dbReference>
<dbReference type="STRING" id="29170.A0A368FG26"/>
<name>A0A368FG26_ANCCA</name>
<evidence type="ECO:0000256" key="8">
    <source>
        <dbReference type="ARBA" id="ARBA00022853"/>
    </source>
</evidence>
<dbReference type="CDD" id="cd17998">
    <property type="entry name" value="DEXHc_SMARCAD1"/>
    <property type="match status" value="1"/>
</dbReference>
<dbReference type="SMART" id="SM00490">
    <property type="entry name" value="HELICc"/>
    <property type="match status" value="1"/>
</dbReference>
<reference evidence="16 17" key="1">
    <citation type="submission" date="2014-10" db="EMBL/GenBank/DDBJ databases">
        <title>Draft genome of the hookworm Ancylostoma caninum.</title>
        <authorList>
            <person name="Mitreva M."/>
        </authorList>
    </citation>
    <scope>NUCLEOTIDE SEQUENCE [LARGE SCALE GENOMIC DNA]</scope>
    <source>
        <strain evidence="16 17">Baltimore</strain>
    </source>
</reference>
<evidence type="ECO:0000256" key="13">
    <source>
        <dbReference type="SAM" id="MobiDB-lite"/>
    </source>
</evidence>
<organism evidence="16 17">
    <name type="scientific">Ancylostoma caninum</name>
    <name type="common">Dog hookworm</name>
    <dbReference type="NCBI Taxonomy" id="29170"/>
    <lineage>
        <taxon>Eukaryota</taxon>
        <taxon>Metazoa</taxon>
        <taxon>Ecdysozoa</taxon>
        <taxon>Nematoda</taxon>
        <taxon>Chromadorea</taxon>
        <taxon>Rhabditida</taxon>
        <taxon>Rhabditina</taxon>
        <taxon>Rhabditomorpha</taxon>
        <taxon>Strongyloidea</taxon>
        <taxon>Ancylostomatidae</taxon>
        <taxon>Ancylostomatinae</taxon>
        <taxon>Ancylostoma</taxon>
    </lineage>
</organism>
<dbReference type="InterPro" id="IPR001650">
    <property type="entry name" value="Helicase_C-like"/>
</dbReference>
<keyword evidence="10" id="KW-0539">Nucleus</keyword>
<dbReference type="Pfam" id="PF24492">
    <property type="entry name" value="HEAT_ECM29"/>
    <property type="match status" value="1"/>
</dbReference>
<feature type="compositionally biased region" description="Acidic residues" evidence="13">
    <location>
        <begin position="1900"/>
        <end position="1926"/>
    </location>
</feature>
<evidence type="ECO:0000256" key="3">
    <source>
        <dbReference type="ARBA" id="ARBA00012551"/>
    </source>
</evidence>
<dbReference type="GO" id="GO:0006325">
    <property type="term" value="P:chromatin organization"/>
    <property type="evidence" value="ECO:0007669"/>
    <property type="project" value="UniProtKB-KW"/>
</dbReference>
<feature type="domain" description="Helicase ATP-binding" evidence="14">
    <location>
        <begin position="2203"/>
        <end position="2371"/>
    </location>
</feature>
<dbReference type="GO" id="GO:0003678">
    <property type="term" value="F:DNA helicase activity"/>
    <property type="evidence" value="ECO:0007669"/>
    <property type="project" value="UniProtKB-EC"/>
</dbReference>
<dbReference type="Pfam" id="PF13001">
    <property type="entry name" value="ECM29_N"/>
    <property type="match status" value="1"/>
</dbReference>
<dbReference type="InterPro" id="IPR024372">
    <property type="entry name" value="Ecm29_N"/>
</dbReference>
<dbReference type="PROSITE" id="PS51192">
    <property type="entry name" value="HELICASE_ATP_BIND_1"/>
    <property type="match status" value="1"/>
</dbReference>
<feature type="compositionally biased region" description="Basic and acidic residues" evidence="13">
    <location>
        <begin position="1977"/>
        <end position="2000"/>
    </location>
</feature>